<evidence type="ECO:0000313" key="4">
    <source>
        <dbReference type="EMBL" id="UOO94659.1"/>
    </source>
</evidence>
<dbReference type="EMBL" id="BAAADN010000019">
    <property type="protein sequence ID" value="GAA0457373.1"/>
    <property type="molecule type" value="Genomic_DNA"/>
</dbReference>
<gene>
    <name evidence="3" type="ORF">GCM10008985_11900</name>
    <name evidence="4" type="ORF">MUK72_11860</name>
</gene>
<dbReference type="EMBL" id="CP095005">
    <property type="protein sequence ID" value="UOO94659.1"/>
    <property type="molecule type" value="Genomic_DNA"/>
</dbReference>
<evidence type="ECO:0000313" key="3">
    <source>
        <dbReference type="EMBL" id="GAA0457373.1"/>
    </source>
</evidence>
<evidence type="ECO:0000313" key="5">
    <source>
        <dbReference type="Proteomes" id="UP000830542"/>
    </source>
</evidence>
<sequence>MHLVRVATMTACRRRDTDGTAPDHPHESIDDSDADRTPSVTVVRAVSRLPGIRERAPRRNALVVLVYLFLAAFLAGLFGWIVNSVPLTMQYVPATGALT</sequence>
<dbReference type="Proteomes" id="UP001500962">
    <property type="component" value="Unassembled WGS sequence"/>
</dbReference>
<proteinExistence type="predicted"/>
<accession>A0AAV3SEU1</accession>
<reference evidence="3" key="3">
    <citation type="submission" date="2023-12" db="EMBL/GenBank/DDBJ databases">
        <authorList>
            <person name="Sun Q."/>
            <person name="Inoue M."/>
        </authorList>
    </citation>
    <scope>NUCLEOTIDE SEQUENCE</scope>
    <source>
        <strain evidence="3">JCM 12289</strain>
    </source>
</reference>
<keyword evidence="2" id="KW-0812">Transmembrane</keyword>
<evidence type="ECO:0000256" key="1">
    <source>
        <dbReference type="SAM" id="MobiDB-lite"/>
    </source>
</evidence>
<keyword evidence="2" id="KW-0472">Membrane</keyword>
<keyword evidence="5" id="KW-1185">Reference proteome</keyword>
<reference evidence="3" key="1">
    <citation type="journal article" date="2014" name="Int. J. Syst. Evol. Microbiol.">
        <title>Complete genome sequence of Corynebacterium casei LMG S-19264T (=DSM 44701T), isolated from a smear-ripened cheese.</title>
        <authorList>
            <consortium name="US DOE Joint Genome Institute (JGI-PGF)"/>
            <person name="Walter F."/>
            <person name="Albersmeier A."/>
            <person name="Kalinowski J."/>
            <person name="Ruckert C."/>
        </authorList>
    </citation>
    <scope>NUCLEOTIDE SEQUENCE</scope>
    <source>
        <strain evidence="3">JCM 12289</strain>
    </source>
</reference>
<feature type="compositionally biased region" description="Basic and acidic residues" evidence="1">
    <location>
        <begin position="13"/>
        <end position="29"/>
    </location>
</feature>
<feature type="region of interest" description="Disordered" evidence="1">
    <location>
        <begin position="1"/>
        <end position="36"/>
    </location>
</feature>
<dbReference type="KEGG" id="hdo:MUK72_11860"/>
<feature type="transmembrane region" description="Helical" evidence="2">
    <location>
        <begin position="61"/>
        <end position="82"/>
    </location>
</feature>
<dbReference type="RefSeq" id="WP_244700950.1">
    <property type="nucleotide sequence ID" value="NZ_BAAADN010000019.1"/>
</dbReference>
<organism evidence="3 6">
    <name type="scientific">Halococcus dombrowskii</name>
    <dbReference type="NCBI Taxonomy" id="179637"/>
    <lineage>
        <taxon>Archaea</taxon>
        <taxon>Methanobacteriati</taxon>
        <taxon>Methanobacteriota</taxon>
        <taxon>Stenosarchaea group</taxon>
        <taxon>Halobacteria</taxon>
        <taxon>Halobacteriales</taxon>
        <taxon>Halococcaceae</taxon>
        <taxon>Halococcus</taxon>
    </lineage>
</organism>
<dbReference type="Proteomes" id="UP000830542">
    <property type="component" value="Chromosome"/>
</dbReference>
<name>A0AAV3SEU1_HALDO</name>
<evidence type="ECO:0000313" key="6">
    <source>
        <dbReference type="Proteomes" id="UP001500962"/>
    </source>
</evidence>
<reference evidence="4" key="2">
    <citation type="submission" date="2022-04" db="EMBL/GenBank/DDBJ databases">
        <title>Sequencing and genomic assembly of Halococcus dombrowskii.</title>
        <authorList>
            <person name="Lim S.W."/>
            <person name="MacLea K.S."/>
        </authorList>
    </citation>
    <scope>NUCLEOTIDE SEQUENCE</scope>
    <source>
        <strain evidence="4">H4</strain>
    </source>
</reference>
<protein>
    <submittedName>
        <fullName evidence="3">Uncharacterized protein</fullName>
    </submittedName>
</protein>
<dbReference type="GeneID" id="71762554"/>
<evidence type="ECO:0000256" key="2">
    <source>
        <dbReference type="SAM" id="Phobius"/>
    </source>
</evidence>
<dbReference type="AlphaFoldDB" id="A0AAV3SEU1"/>
<keyword evidence="2" id="KW-1133">Transmembrane helix</keyword>